<dbReference type="RefSeq" id="WP_269433751.1">
    <property type="nucleotide sequence ID" value="NZ_BFAV01000125.1"/>
</dbReference>
<organism evidence="1 2">
    <name type="scientific">Desulfocucumis palustris</name>
    <dbReference type="NCBI Taxonomy" id="1898651"/>
    <lineage>
        <taxon>Bacteria</taxon>
        <taxon>Bacillati</taxon>
        <taxon>Bacillota</taxon>
        <taxon>Clostridia</taxon>
        <taxon>Eubacteriales</taxon>
        <taxon>Desulfocucumaceae</taxon>
        <taxon>Desulfocucumis</taxon>
    </lineage>
</organism>
<keyword evidence="2" id="KW-1185">Reference proteome</keyword>
<proteinExistence type="predicted"/>
<gene>
    <name evidence="1" type="ORF">DCCM_3154</name>
</gene>
<name>A0A2L2XEA8_9FIRM</name>
<sequence length="42" mass="4969">MDRVDELVAELEKLSLEELKELFDKMSDTLDLLGWIKLNEVF</sequence>
<dbReference type="AlphaFoldDB" id="A0A2L2XEA8"/>
<evidence type="ECO:0000313" key="2">
    <source>
        <dbReference type="Proteomes" id="UP000239549"/>
    </source>
</evidence>
<comment type="caution">
    <text evidence="1">The sequence shown here is derived from an EMBL/GenBank/DDBJ whole genome shotgun (WGS) entry which is preliminary data.</text>
</comment>
<dbReference type="Proteomes" id="UP000239549">
    <property type="component" value="Unassembled WGS sequence"/>
</dbReference>
<dbReference type="EMBL" id="BFAV01000125">
    <property type="protein sequence ID" value="GBF34043.1"/>
    <property type="molecule type" value="Genomic_DNA"/>
</dbReference>
<reference evidence="2" key="1">
    <citation type="submission" date="2018-02" db="EMBL/GenBank/DDBJ databases">
        <title>Genome sequence of Desulfocucumis palustris strain NAW-5.</title>
        <authorList>
            <person name="Watanabe M."/>
            <person name="Kojima H."/>
            <person name="Fukui M."/>
        </authorList>
    </citation>
    <scope>NUCLEOTIDE SEQUENCE [LARGE SCALE GENOMIC DNA]</scope>
    <source>
        <strain evidence="2">NAW-5</strain>
    </source>
</reference>
<protein>
    <submittedName>
        <fullName evidence="1">Uncharacterized protein</fullName>
    </submittedName>
</protein>
<accession>A0A2L2XEA8</accession>
<evidence type="ECO:0000313" key="1">
    <source>
        <dbReference type="EMBL" id="GBF34043.1"/>
    </source>
</evidence>